<feature type="region of interest" description="Disordered" evidence="12">
    <location>
        <begin position="135"/>
        <end position="181"/>
    </location>
</feature>
<keyword evidence="7" id="KW-0694">RNA-binding</keyword>
<feature type="region of interest" description="Disordered" evidence="12">
    <location>
        <begin position="237"/>
        <end position="273"/>
    </location>
</feature>
<feature type="compositionally biased region" description="Gly residues" evidence="12">
    <location>
        <begin position="99"/>
        <end position="109"/>
    </location>
</feature>
<evidence type="ECO:0000256" key="5">
    <source>
        <dbReference type="ARBA" id="ARBA00022490"/>
    </source>
</evidence>
<dbReference type="PROSITE" id="PS52002">
    <property type="entry name" value="SM"/>
    <property type="match status" value="1"/>
</dbReference>
<dbReference type="InterPro" id="IPR050914">
    <property type="entry name" value="snRNP_SmB/NAA38-like"/>
</dbReference>
<dbReference type="GO" id="GO:0003723">
    <property type="term" value="F:RNA binding"/>
    <property type="evidence" value="ECO:0007669"/>
    <property type="project" value="UniProtKB-KW"/>
</dbReference>
<comment type="subcellular location">
    <subcellularLocation>
        <location evidence="1">Cytoplasm</location>
    </subcellularLocation>
    <subcellularLocation>
        <location evidence="2">Nucleus</location>
        <location evidence="2">Nucleolus</location>
    </subcellularLocation>
</comment>
<dbReference type="OrthoDB" id="2020720at2759"/>
<dbReference type="Pfam" id="PF01423">
    <property type="entry name" value="LSM"/>
    <property type="match status" value="1"/>
</dbReference>
<dbReference type="SMART" id="SM00651">
    <property type="entry name" value="Sm"/>
    <property type="match status" value="1"/>
</dbReference>
<dbReference type="GO" id="GO:0005730">
    <property type="term" value="C:nucleolus"/>
    <property type="evidence" value="ECO:0007669"/>
    <property type="project" value="UniProtKB-SubCell"/>
</dbReference>
<dbReference type="EMBL" id="OB660529">
    <property type="protein sequence ID" value="CAD7225227.1"/>
    <property type="molecule type" value="Genomic_DNA"/>
</dbReference>
<keyword evidence="8" id="KW-0508">mRNA splicing</keyword>
<keyword evidence="9" id="KW-0539">Nucleus</keyword>
<proteinExistence type="inferred from homology"/>
<dbReference type="InterPro" id="IPR047575">
    <property type="entry name" value="Sm"/>
</dbReference>
<evidence type="ECO:0000256" key="2">
    <source>
        <dbReference type="ARBA" id="ARBA00004604"/>
    </source>
</evidence>
<dbReference type="GO" id="GO:0005685">
    <property type="term" value="C:U1 snRNP"/>
    <property type="evidence" value="ECO:0007669"/>
    <property type="project" value="TreeGrafter"/>
</dbReference>
<dbReference type="GO" id="GO:0070990">
    <property type="term" value="F:snRNP binding"/>
    <property type="evidence" value="ECO:0007669"/>
    <property type="project" value="TreeGrafter"/>
</dbReference>
<organism evidence="14">
    <name type="scientific">Cyprideis torosa</name>
    <dbReference type="NCBI Taxonomy" id="163714"/>
    <lineage>
        <taxon>Eukaryota</taxon>
        <taxon>Metazoa</taxon>
        <taxon>Ecdysozoa</taxon>
        <taxon>Arthropoda</taxon>
        <taxon>Crustacea</taxon>
        <taxon>Oligostraca</taxon>
        <taxon>Ostracoda</taxon>
        <taxon>Podocopa</taxon>
        <taxon>Podocopida</taxon>
        <taxon>Cytherocopina</taxon>
        <taxon>Cytheroidea</taxon>
        <taxon>Cytherideidae</taxon>
        <taxon>Cyprideis</taxon>
    </lineage>
</organism>
<dbReference type="PANTHER" id="PTHR10701">
    <property type="entry name" value="SMALL NUCLEAR RIBONUCLEOPROTEIN-ASSOCIATED PROTEIN B AND N"/>
    <property type="match status" value="1"/>
</dbReference>
<feature type="compositionally biased region" description="Gly residues" evidence="12">
    <location>
        <begin position="154"/>
        <end position="178"/>
    </location>
</feature>
<dbReference type="InterPro" id="IPR001163">
    <property type="entry name" value="Sm_dom_euk/arc"/>
</dbReference>
<dbReference type="GO" id="GO:0071013">
    <property type="term" value="C:catalytic step 2 spliceosome"/>
    <property type="evidence" value="ECO:0007669"/>
    <property type="project" value="TreeGrafter"/>
</dbReference>
<evidence type="ECO:0000256" key="6">
    <source>
        <dbReference type="ARBA" id="ARBA00022664"/>
    </source>
</evidence>
<protein>
    <recommendedName>
        <fullName evidence="11">Sm protein B</fullName>
    </recommendedName>
</protein>
<dbReference type="Pfam" id="PF15341">
    <property type="entry name" value="SLX9"/>
    <property type="match status" value="1"/>
</dbReference>
<dbReference type="GO" id="GO:0046540">
    <property type="term" value="C:U4/U6 x U5 tri-snRNP complex"/>
    <property type="evidence" value="ECO:0007669"/>
    <property type="project" value="TreeGrafter"/>
</dbReference>
<gene>
    <name evidence="14" type="ORF">CTOB1V02_LOCUS3172</name>
</gene>
<dbReference type="AlphaFoldDB" id="A0A7R8ZI38"/>
<dbReference type="GO" id="GO:0005687">
    <property type="term" value="C:U4 snRNP"/>
    <property type="evidence" value="ECO:0007669"/>
    <property type="project" value="TreeGrafter"/>
</dbReference>
<name>A0A7R8ZI38_9CRUS</name>
<evidence type="ECO:0000256" key="7">
    <source>
        <dbReference type="ARBA" id="ARBA00022884"/>
    </source>
</evidence>
<keyword evidence="6" id="KW-0507">mRNA processing</keyword>
<dbReference type="GO" id="GO:0030686">
    <property type="term" value="C:90S preribosome"/>
    <property type="evidence" value="ECO:0007669"/>
    <property type="project" value="InterPro"/>
</dbReference>
<dbReference type="GO" id="GO:0000462">
    <property type="term" value="P:maturation of SSU-rRNA from tricistronic rRNA transcript (SSU-rRNA, 5.8S rRNA, LSU-rRNA)"/>
    <property type="evidence" value="ECO:0007669"/>
    <property type="project" value="InterPro"/>
</dbReference>
<accession>A0A7R8ZI38</accession>
<dbReference type="GO" id="GO:0005737">
    <property type="term" value="C:cytoplasm"/>
    <property type="evidence" value="ECO:0007669"/>
    <property type="project" value="UniProtKB-SubCell"/>
</dbReference>
<dbReference type="GO" id="GO:0030688">
    <property type="term" value="C:preribosome, small subunit precursor"/>
    <property type="evidence" value="ECO:0007669"/>
    <property type="project" value="InterPro"/>
</dbReference>
<keyword evidence="10" id="KW-0687">Ribonucleoprotein</keyword>
<dbReference type="CDD" id="cd01717">
    <property type="entry name" value="Sm_B"/>
    <property type="match status" value="1"/>
</dbReference>
<evidence type="ECO:0000256" key="1">
    <source>
        <dbReference type="ARBA" id="ARBA00004496"/>
    </source>
</evidence>
<evidence type="ECO:0000256" key="9">
    <source>
        <dbReference type="ARBA" id="ARBA00023242"/>
    </source>
</evidence>
<evidence type="ECO:0000256" key="10">
    <source>
        <dbReference type="ARBA" id="ARBA00023274"/>
    </source>
</evidence>
<dbReference type="GO" id="GO:0000398">
    <property type="term" value="P:mRNA splicing, via spliceosome"/>
    <property type="evidence" value="ECO:0007669"/>
    <property type="project" value="TreeGrafter"/>
</dbReference>
<dbReference type="SUPFAM" id="SSF50182">
    <property type="entry name" value="Sm-like ribonucleoproteins"/>
    <property type="match status" value="1"/>
</dbReference>
<evidence type="ECO:0000313" key="14">
    <source>
        <dbReference type="EMBL" id="CAD7225227.1"/>
    </source>
</evidence>
<dbReference type="InterPro" id="IPR010920">
    <property type="entry name" value="LSM_dom_sf"/>
</dbReference>
<dbReference type="GO" id="GO:0005686">
    <property type="term" value="C:U2 snRNP"/>
    <property type="evidence" value="ECO:0007669"/>
    <property type="project" value="TreeGrafter"/>
</dbReference>
<dbReference type="GO" id="GO:0005682">
    <property type="term" value="C:U5 snRNP"/>
    <property type="evidence" value="ECO:0007669"/>
    <property type="project" value="TreeGrafter"/>
</dbReference>
<feature type="region of interest" description="Disordered" evidence="12">
    <location>
        <begin position="80"/>
        <end position="116"/>
    </location>
</feature>
<dbReference type="FunFam" id="2.30.30.100:FF:000004">
    <property type="entry name" value="Small nuclear ribonucleoprotein-associated proteins"/>
    <property type="match status" value="1"/>
</dbReference>
<sequence length="492" mass="52519">MTISKNNKMMAHVNYRVRITLQDSRTFIGTFKAFDRHMNLILSECEEFRRVKAKGKGQEKEEKRVLGFVLLRGQAIVSMTIEGPPPADEKTPRVPMAGAGPGPGMGRAAGKGQEKEEKRVLGFVLLRGQAIVSMTIEGPPPADEKTPRVPMAGAGPGPGMGRAAGRGMGGPMPGGGPQPGLRGPVAGVGGPSPQMMQPGMGRGAPPQFAAPPQRYGGPPVGFQGAPRGGAPMGGPGGMRGPPPMRGGRPIKPAMTRRRSRSRAGKARKALPLSQAKSVIEESVPEDGMEVDVFEDEEIPMPKDAVSAGVRKPARSLVASTRASSTGAPKSLRLTNTDIKGLAATGEEARSIITTLSEGGAFHLRKQDKMKIKKEAFKQRIQTIQKQDHRKKMAAKNRVEGKVDLGTLMDALPSEEALKMDAKLKALLTKKKPEPKNRSTPKLHQRKKQMLQNVEAFKELTSNPAFKENPAEAISTHIRNSIAASRATAIAGL</sequence>
<evidence type="ECO:0000256" key="12">
    <source>
        <dbReference type="SAM" id="MobiDB-lite"/>
    </source>
</evidence>
<dbReference type="InterPro" id="IPR028160">
    <property type="entry name" value="Slx9-like"/>
</dbReference>
<evidence type="ECO:0000259" key="13">
    <source>
        <dbReference type="PROSITE" id="PS52002"/>
    </source>
</evidence>
<dbReference type="Gene3D" id="2.30.30.100">
    <property type="match status" value="2"/>
</dbReference>
<keyword evidence="5" id="KW-0963">Cytoplasm</keyword>
<evidence type="ECO:0000256" key="8">
    <source>
        <dbReference type="ARBA" id="ARBA00023187"/>
    </source>
</evidence>
<comment type="similarity">
    <text evidence="3">Belongs to the snRNP SmB/SmN family.</text>
</comment>
<dbReference type="PANTHER" id="PTHR10701:SF0">
    <property type="entry name" value="SMALL NUCLEAR RIBONUCLEOPROTEIN-ASSOCIATED PROTEIN B"/>
    <property type="match status" value="1"/>
</dbReference>
<dbReference type="GO" id="GO:0071004">
    <property type="term" value="C:U2-type prespliceosome"/>
    <property type="evidence" value="ECO:0007669"/>
    <property type="project" value="TreeGrafter"/>
</dbReference>
<evidence type="ECO:0000256" key="3">
    <source>
        <dbReference type="ARBA" id="ARBA00009123"/>
    </source>
</evidence>
<evidence type="ECO:0000256" key="4">
    <source>
        <dbReference type="ARBA" id="ARBA00011022"/>
    </source>
</evidence>
<evidence type="ECO:0000256" key="11">
    <source>
        <dbReference type="ARBA" id="ARBA00041355"/>
    </source>
</evidence>
<comment type="similarity">
    <text evidence="4">Belongs to the SLX9 family.</text>
</comment>
<feature type="domain" description="Sm" evidence="13">
    <location>
        <begin position="4"/>
        <end position="85"/>
    </location>
</feature>
<feature type="compositionally biased region" description="Basic residues" evidence="12">
    <location>
        <begin position="254"/>
        <end position="268"/>
    </location>
</feature>
<reference evidence="14" key="1">
    <citation type="submission" date="2020-11" db="EMBL/GenBank/DDBJ databases">
        <authorList>
            <person name="Tran Van P."/>
        </authorList>
    </citation>
    <scope>NUCLEOTIDE SEQUENCE</scope>
</reference>